<proteinExistence type="inferred from homology"/>
<dbReference type="PROSITE" id="PS00455">
    <property type="entry name" value="AMP_BINDING"/>
    <property type="match status" value="2"/>
</dbReference>
<dbReference type="Gene3D" id="3.40.50.12780">
    <property type="entry name" value="N-terminal domain of ligase-like"/>
    <property type="match status" value="2"/>
</dbReference>
<dbReference type="GO" id="GO:0043041">
    <property type="term" value="P:amino acid activation for nonribosomal peptide biosynthetic process"/>
    <property type="evidence" value="ECO:0007669"/>
    <property type="project" value="TreeGrafter"/>
</dbReference>
<evidence type="ECO:0000313" key="6">
    <source>
        <dbReference type="EMBL" id="EEY22271.1"/>
    </source>
</evidence>
<keyword evidence="2" id="KW-0597">Phosphoprotein</keyword>
<keyword evidence="3" id="KW-0436">Ligase</keyword>
<evidence type="ECO:0000259" key="5">
    <source>
        <dbReference type="PROSITE" id="PS50075"/>
    </source>
</evidence>
<dbReference type="Gene3D" id="3.30.559.30">
    <property type="entry name" value="Nonribosomal peptide synthetase, condensation domain"/>
    <property type="match status" value="1"/>
</dbReference>
<accession>C9STW0</accession>
<evidence type="ECO:0000256" key="1">
    <source>
        <dbReference type="ARBA" id="ARBA00022450"/>
    </source>
</evidence>
<name>C9STW0_VERA1</name>
<dbReference type="InterPro" id="IPR009081">
    <property type="entry name" value="PP-bd_ACP"/>
</dbReference>
<dbReference type="NCBIfam" id="TIGR01733">
    <property type="entry name" value="AA-adenyl-dom"/>
    <property type="match status" value="2"/>
</dbReference>
<dbReference type="PROSITE" id="PS50075">
    <property type="entry name" value="CARRIER"/>
    <property type="match status" value="2"/>
</dbReference>
<dbReference type="STRING" id="526221.C9STW0"/>
<dbReference type="InterPro" id="IPR042099">
    <property type="entry name" value="ANL_N_sf"/>
</dbReference>
<sequence>MDYRLDLSVTQANQLARCFSAAIASIVTPATDLAIARQIQDVDLLDNSTWAQIWNWNKDLPHLVEKSIQELVAHQVEVQPTRPAVCAWDGELSYAELDNISTRLAWHLVINLDVQPGISLIPVCFEKSMWIVVTIMAVLKAGAAFVPIDPTQAPERREKLLGELDAKLVLTSTKYSQIPFGEGRAVVSIDRIMLNQLADQTIADVTLTNCDRDAPCYVLFTSGSTGLPKGVTLQHQAVATSCYHHGTAIGFSQTSRVFQFSAYTFDACIMEIITTLIFGGCVCIPSSDDRMDDIPGSLSTLRANMTFLTPTVANLIDPRDVPSLETIILGGEATTTEDFVRWRHLKRVLNGYGPTECTVFCLMNSTEENYNLRGRIGRAVGSVSWIANPEDPTKLLPIGAVGELLIEGHGLAKGYLNDAERTSRSFIDGPRWLTRAGRSGRLYRTGDLARYDAHGGVIYLGRADTQVKIRGQRVELKEIELQLSATLPQAQQVVAEILSEPGEEAKAILASFVVSTAAAHERTEVISSFENTPDTDEQLARRLPSYMIPSTWFFISQLPLTTSGKTDRQKLRKVGSAYLKLHPESLKTSLKTQKRAPETEHGKLLRQLWGDVLGLTAAGIGLDDDFFRLGGDSIAAMKLASSARKAGIKISVAQIFKSPGLQDLAEFLRLSAASRFDETSEKIEVLAPFALLGKAANIDQYRQEAADICGVASDAIEDMYPCTPIQEGLVSQTIKNAGDYVLQNVMELNDDVDISLYRQSWECAVSANPILRTRIIQHSNHGLLQVVIREKINWREASHLQEYLTSDKAEGMDLGSPLARYALVHSDSDRKSWFVWTIQHSIYDGGSLPLMKIQTEMAYLKKPSASLPPPKFSSFVKHIMDLNKDEAALGFWKKELAGFDSPAFPPLPSADHHAVADALVERTCMSLPRNLECGVTVADALRASWALTVNRQTGVDDVVFGMTFSGRNVQIDRIEELVGPTIATVPVRVRIPQDSTVFDYLATVRDQSAAMMPYEQTGMHQIATISPDSQRACNFQTLLVIQPAESGYETHGESQLGTWHNNIKTREFTTYAITIVCQLGKSGGFKISCAFDPRVVAPWRMERILDHFVATTRRLLEAQPHVTLVAISELPQADLEDIWAWNDKVPMAVERPIHNVIRDRMSRQPESLAVDAWDGKMTYGELLATSGLIATHLQSLGVEKGSIVPLAFEKSMWAIVAMMAVLQASAIFVPLDPTQASGRRERVLEQTDAKLIITSEIYSELEIGNRMSALSVGPKLLASLQQDITMMGTDNETADEVDPSSGAYVIFTSGSTGQPKGVLVSHCAISSSTYYHGSFIGLRTSARFLQFAAYTFDASIAEILTTLTFGGCVCVPSQDELLGDLAGAIQSFSVNVALLTPSVTRTLRPSAVPTLKTLLLGGEAVLQSDIECWTPTVETVINLYGPTECAVICCGGRLEKAQVANKLTAGQLGKAIGSATWIVDPNNGDKLMPVGAIGELVIEGPILAQCYIGDTERTDASFVQDPAWLANRRGGRVYKTGDLVRYCRDGSLSYIGRKDNQAKIRGQRLEVAEVEFHVQACMTNTRQLVVEVITIGDAPNPVLAAFAVAVPREANHIVTDDFGTRLFQATADIEESLSTKLPSYMIPTLWFSMDRIPLNASGKSDRRRLRELGANCYLADVLSGQHDEKRPSKAVPTTEDERLLQSAWARVLNINSSTIGLDDSFLRLGGDSITAMQVSSALRASSLHIPVATILKKKTIRRILEALMIQQTATSVDPAAYSSAIIARDNAMPGELFELSPIQQVFFGHQLNPHVQFDQCFFLRVSLPLSHHELLQALDVIVATHSMLRSRFLKDSNGSCSNTSCPSPETRTACNLQAIWMTAEC</sequence>
<dbReference type="PANTHER" id="PTHR45527">
    <property type="entry name" value="NONRIBOSOMAL PEPTIDE SYNTHETASE"/>
    <property type="match status" value="1"/>
</dbReference>
<feature type="domain" description="Carrier" evidence="5">
    <location>
        <begin position="1691"/>
        <end position="1767"/>
    </location>
</feature>
<protein>
    <submittedName>
        <fullName evidence="6">HC-toxin synthetase</fullName>
    </submittedName>
</protein>
<dbReference type="Proteomes" id="UP000008698">
    <property type="component" value="Unassembled WGS sequence"/>
</dbReference>
<dbReference type="GO" id="GO:0016874">
    <property type="term" value="F:ligase activity"/>
    <property type="evidence" value="ECO:0007669"/>
    <property type="project" value="UniProtKB-KW"/>
</dbReference>
<feature type="domain" description="Carrier" evidence="5">
    <location>
        <begin position="596"/>
        <end position="672"/>
    </location>
</feature>
<dbReference type="SUPFAM" id="SSF47336">
    <property type="entry name" value="ACP-like"/>
    <property type="match status" value="2"/>
</dbReference>
<dbReference type="OrthoDB" id="416786at2759"/>
<dbReference type="PROSITE" id="PS00012">
    <property type="entry name" value="PHOSPHOPANTETHEINE"/>
    <property type="match status" value="2"/>
</dbReference>
<dbReference type="SUPFAM" id="SSF52777">
    <property type="entry name" value="CoA-dependent acyltransferases"/>
    <property type="match status" value="3"/>
</dbReference>
<dbReference type="InterPro" id="IPR020806">
    <property type="entry name" value="PKS_PP-bd"/>
</dbReference>
<dbReference type="InterPro" id="IPR045851">
    <property type="entry name" value="AMP-bd_C_sf"/>
</dbReference>
<dbReference type="InterPro" id="IPR020845">
    <property type="entry name" value="AMP-binding_CS"/>
</dbReference>
<organism evidence="7">
    <name type="scientific">Verticillium alfalfae (strain VaMs.102 / ATCC MYA-4576 / FGSC 10136)</name>
    <name type="common">Verticillium wilt of alfalfa</name>
    <name type="synonym">Verticillium albo-atrum</name>
    <dbReference type="NCBI Taxonomy" id="526221"/>
    <lineage>
        <taxon>Eukaryota</taxon>
        <taxon>Fungi</taxon>
        <taxon>Dikarya</taxon>
        <taxon>Ascomycota</taxon>
        <taxon>Pezizomycotina</taxon>
        <taxon>Sordariomycetes</taxon>
        <taxon>Hypocreomycetidae</taxon>
        <taxon>Glomerellales</taxon>
        <taxon>Plectosphaerellaceae</taxon>
        <taxon>Verticillium</taxon>
    </lineage>
</organism>
<dbReference type="HOGENOM" id="CLU_000022_0_12_1"/>
<dbReference type="EMBL" id="DS985225">
    <property type="protein sequence ID" value="EEY22271.1"/>
    <property type="molecule type" value="Genomic_DNA"/>
</dbReference>
<comment type="similarity">
    <text evidence="4">Belongs to the NRP synthetase family.</text>
</comment>
<dbReference type="PANTHER" id="PTHR45527:SF3">
    <property type="entry name" value="SIDEROPHORE SYNTHETASE (EUROFUNG)"/>
    <property type="match status" value="1"/>
</dbReference>
<dbReference type="GeneID" id="9529385"/>
<dbReference type="RefSeq" id="XP_003001336.1">
    <property type="nucleotide sequence ID" value="XM_003001290.1"/>
</dbReference>
<dbReference type="GO" id="GO:0005737">
    <property type="term" value="C:cytoplasm"/>
    <property type="evidence" value="ECO:0007669"/>
    <property type="project" value="TreeGrafter"/>
</dbReference>
<dbReference type="InterPro" id="IPR001242">
    <property type="entry name" value="Condensation_dom"/>
</dbReference>
<dbReference type="FunFam" id="3.30.300.30:FF:000015">
    <property type="entry name" value="Nonribosomal peptide synthase SidD"/>
    <property type="match status" value="2"/>
</dbReference>
<dbReference type="GO" id="GO:0044550">
    <property type="term" value="P:secondary metabolite biosynthetic process"/>
    <property type="evidence" value="ECO:0007669"/>
    <property type="project" value="TreeGrafter"/>
</dbReference>
<dbReference type="Gene3D" id="3.30.559.10">
    <property type="entry name" value="Chloramphenicol acetyltransferase-like domain"/>
    <property type="match status" value="2"/>
</dbReference>
<dbReference type="CDD" id="cd05918">
    <property type="entry name" value="A_NRPS_SidN3_like"/>
    <property type="match status" value="2"/>
</dbReference>
<keyword evidence="7" id="KW-1185">Reference proteome</keyword>
<dbReference type="SUPFAM" id="SSF56801">
    <property type="entry name" value="Acetyl-CoA synthetase-like"/>
    <property type="match status" value="2"/>
</dbReference>
<dbReference type="Pfam" id="PF00501">
    <property type="entry name" value="AMP-binding"/>
    <property type="match status" value="2"/>
</dbReference>
<dbReference type="eggNOG" id="KOG1178">
    <property type="taxonomic scope" value="Eukaryota"/>
</dbReference>
<dbReference type="KEGG" id="val:VDBG_08381"/>
<evidence type="ECO:0000256" key="2">
    <source>
        <dbReference type="ARBA" id="ARBA00022553"/>
    </source>
</evidence>
<reference evidence="7" key="1">
    <citation type="journal article" date="2011" name="PLoS Pathog.">
        <title>Comparative genomics yields insights into niche adaptation of plant vascular wilt pathogens.</title>
        <authorList>
            <person name="Klosterman S.J."/>
            <person name="Subbarao K.V."/>
            <person name="Kang S."/>
            <person name="Veronese P."/>
            <person name="Gold S.E."/>
            <person name="Thomma B.P.H.J."/>
            <person name="Chen Z."/>
            <person name="Henrissat B."/>
            <person name="Lee Y.-H."/>
            <person name="Park J."/>
            <person name="Garcia-Pedrajas M.D."/>
            <person name="Barbara D.J."/>
            <person name="Anchieta A."/>
            <person name="de Jonge R."/>
            <person name="Santhanam P."/>
            <person name="Maruthachalam K."/>
            <person name="Atallah Z."/>
            <person name="Amyotte S.G."/>
            <person name="Paz Z."/>
            <person name="Inderbitzin P."/>
            <person name="Hayes R.J."/>
            <person name="Heiman D.I."/>
            <person name="Young S."/>
            <person name="Zeng Q."/>
            <person name="Engels R."/>
            <person name="Galagan J."/>
            <person name="Cuomo C.A."/>
            <person name="Dobinson K.F."/>
            <person name="Ma L.-J."/>
        </authorList>
    </citation>
    <scope>NUCLEOTIDE SEQUENCE [LARGE SCALE GENOMIC DNA]</scope>
    <source>
        <strain evidence="7">VaMs.102 / ATCC MYA-4576 / FGSC 10136</strain>
    </source>
</reference>
<dbReference type="InterPro" id="IPR000873">
    <property type="entry name" value="AMP-dep_synth/lig_dom"/>
</dbReference>
<dbReference type="OMA" id="WHRIREI"/>
<dbReference type="InterPro" id="IPR006162">
    <property type="entry name" value="Ppantetheine_attach_site"/>
</dbReference>
<dbReference type="InterPro" id="IPR023213">
    <property type="entry name" value="CAT-like_dom_sf"/>
</dbReference>
<dbReference type="InterPro" id="IPR010071">
    <property type="entry name" value="AA_adenyl_dom"/>
</dbReference>
<keyword evidence="1" id="KW-0596">Phosphopantetheine</keyword>
<dbReference type="Gene3D" id="3.30.300.30">
    <property type="match status" value="2"/>
</dbReference>
<evidence type="ECO:0000256" key="3">
    <source>
        <dbReference type="ARBA" id="ARBA00022598"/>
    </source>
</evidence>
<dbReference type="Gene3D" id="1.10.1200.10">
    <property type="entry name" value="ACP-like"/>
    <property type="match status" value="2"/>
</dbReference>
<dbReference type="GO" id="GO:0031177">
    <property type="term" value="F:phosphopantetheine binding"/>
    <property type="evidence" value="ECO:0007669"/>
    <property type="project" value="InterPro"/>
</dbReference>
<gene>
    <name evidence="6" type="ORF">VDBG_08381</name>
</gene>
<dbReference type="FunFam" id="1.10.1200.10:FF:000005">
    <property type="entry name" value="Nonribosomal peptide synthetase 1"/>
    <property type="match status" value="1"/>
</dbReference>
<evidence type="ECO:0000313" key="7">
    <source>
        <dbReference type="Proteomes" id="UP000008698"/>
    </source>
</evidence>
<dbReference type="CDD" id="cd19545">
    <property type="entry name" value="FUM14_C_NRPS-like"/>
    <property type="match status" value="1"/>
</dbReference>
<dbReference type="InterPro" id="IPR036736">
    <property type="entry name" value="ACP-like_sf"/>
</dbReference>
<dbReference type="Pfam" id="PF00550">
    <property type="entry name" value="PP-binding"/>
    <property type="match status" value="2"/>
</dbReference>
<dbReference type="eggNOG" id="KOG1176">
    <property type="taxonomic scope" value="Eukaryota"/>
</dbReference>
<dbReference type="Pfam" id="PF00668">
    <property type="entry name" value="Condensation"/>
    <property type="match status" value="1"/>
</dbReference>
<dbReference type="SMART" id="SM00823">
    <property type="entry name" value="PKS_PP"/>
    <property type="match status" value="2"/>
</dbReference>
<dbReference type="FunFam" id="3.40.50.12780:FF:000014">
    <property type="entry name" value="Nonribosomal peptide synthetase 1"/>
    <property type="match status" value="2"/>
</dbReference>
<evidence type="ECO:0000256" key="4">
    <source>
        <dbReference type="ARBA" id="ARBA00029454"/>
    </source>
</evidence>